<dbReference type="Proteomes" id="UP000193648">
    <property type="component" value="Unassembled WGS sequence"/>
</dbReference>
<dbReference type="InParanoid" id="A0A1Y2GNM7"/>
<accession>A0A1Y2GNM7</accession>
<dbReference type="EMBL" id="MCFF01000017">
    <property type="protein sequence ID" value="ORZ16658.1"/>
    <property type="molecule type" value="Genomic_DNA"/>
</dbReference>
<reference evidence="1 2" key="1">
    <citation type="submission" date="2016-07" db="EMBL/GenBank/DDBJ databases">
        <title>Pervasive Adenine N6-methylation of Active Genes in Fungi.</title>
        <authorList>
            <consortium name="DOE Joint Genome Institute"/>
            <person name="Mondo S.J."/>
            <person name="Dannebaum R.O."/>
            <person name="Kuo R.C."/>
            <person name="Labutti K."/>
            <person name="Haridas S."/>
            <person name="Kuo A."/>
            <person name="Salamov A."/>
            <person name="Ahrendt S.R."/>
            <person name="Lipzen A."/>
            <person name="Sullivan W."/>
            <person name="Andreopoulos W.B."/>
            <person name="Clum A."/>
            <person name="Lindquist E."/>
            <person name="Daum C."/>
            <person name="Ramamoorthy G.K."/>
            <person name="Gryganskyi A."/>
            <person name="Culley D."/>
            <person name="Magnuson J.K."/>
            <person name="James T.Y."/>
            <person name="O'Malley M.A."/>
            <person name="Stajich J.E."/>
            <person name="Spatafora J.W."/>
            <person name="Visel A."/>
            <person name="Grigoriev I.V."/>
        </authorList>
    </citation>
    <scope>NUCLEOTIDE SEQUENCE [LARGE SCALE GENOMIC DNA]</scope>
    <source>
        <strain evidence="1 2">NRRL 3116</strain>
    </source>
</reference>
<organism evidence="1 2">
    <name type="scientific">Lobosporangium transversale</name>
    <dbReference type="NCBI Taxonomy" id="64571"/>
    <lineage>
        <taxon>Eukaryota</taxon>
        <taxon>Fungi</taxon>
        <taxon>Fungi incertae sedis</taxon>
        <taxon>Mucoromycota</taxon>
        <taxon>Mortierellomycotina</taxon>
        <taxon>Mortierellomycetes</taxon>
        <taxon>Mortierellales</taxon>
        <taxon>Mortierellaceae</taxon>
        <taxon>Lobosporangium</taxon>
    </lineage>
</organism>
<comment type="caution">
    <text evidence="1">The sequence shown here is derived from an EMBL/GenBank/DDBJ whole genome shotgun (WGS) entry which is preliminary data.</text>
</comment>
<keyword evidence="2" id="KW-1185">Reference proteome</keyword>
<evidence type="ECO:0000313" key="2">
    <source>
        <dbReference type="Proteomes" id="UP000193648"/>
    </source>
</evidence>
<evidence type="ECO:0000313" key="1">
    <source>
        <dbReference type="EMBL" id="ORZ16658.1"/>
    </source>
</evidence>
<dbReference type="GeneID" id="33572732"/>
<sequence>GGKTTCNSIYIYILASQRVTGYCLSSFPRISPFISLLCNEPAQQPKYKRVPFLFFHKPCSLLFSKKKIFHIPFYSFPSIKLFPFNTHTNFSFTMTPAITTAPALVASGAFSNNSKTEPAAFPLAINIPAKTVDTGDAPTTPPMLSTSVSSAGSFDSFGSEADEVDVAAAAARSRRQSQQFFFPHQTKFESAVPVVTRARDIHLKDHPFIEGAYAEYEKLYNADSLITKDGRQMVRLL</sequence>
<dbReference type="AlphaFoldDB" id="A0A1Y2GNM7"/>
<proteinExistence type="predicted"/>
<name>A0A1Y2GNM7_9FUNG</name>
<gene>
    <name evidence="1" type="ORF">BCR41DRAFT_52805</name>
</gene>
<protein>
    <submittedName>
        <fullName evidence="1">Uncharacterized protein</fullName>
    </submittedName>
</protein>
<dbReference type="RefSeq" id="XP_021881593.1">
    <property type="nucleotide sequence ID" value="XM_022030891.1"/>
</dbReference>
<dbReference type="OrthoDB" id="2427966at2759"/>
<feature type="non-terminal residue" evidence="1">
    <location>
        <position position="1"/>
    </location>
</feature>